<evidence type="ECO:0000313" key="11">
    <source>
        <dbReference type="RefSeq" id="XP_022305878.1"/>
    </source>
</evidence>
<dbReference type="PROSITE" id="PS50157">
    <property type="entry name" value="ZINC_FINGER_C2H2_2"/>
    <property type="match status" value="4"/>
</dbReference>
<feature type="compositionally biased region" description="Basic residues" evidence="8">
    <location>
        <begin position="714"/>
        <end position="724"/>
    </location>
</feature>
<feature type="domain" description="C2H2-type" evidence="9">
    <location>
        <begin position="610"/>
        <end position="638"/>
    </location>
</feature>
<keyword evidence="5" id="KW-0862">Zinc</keyword>
<dbReference type="PANTHER" id="PTHR16515:SF49">
    <property type="entry name" value="GASTRULA ZINC FINGER PROTEIN XLCGF49.1-LIKE-RELATED"/>
    <property type="match status" value="1"/>
</dbReference>
<feature type="region of interest" description="Disordered" evidence="8">
    <location>
        <begin position="1"/>
        <end position="214"/>
    </location>
</feature>
<feature type="region of interest" description="Disordered" evidence="8">
    <location>
        <begin position="315"/>
        <end position="475"/>
    </location>
</feature>
<feature type="compositionally biased region" description="Basic residues" evidence="8">
    <location>
        <begin position="732"/>
        <end position="754"/>
    </location>
</feature>
<dbReference type="PROSITE" id="PS00028">
    <property type="entry name" value="ZINC_FINGER_C2H2_1"/>
    <property type="match status" value="5"/>
</dbReference>
<dbReference type="GO" id="GO:0005634">
    <property type="term" value="C:nucleus"/>
    <property type="evidence" value="ECO:0007669"/>
    <property type="project" value="UniProtKB-SubCell"/>
</dbReference>
<feature type="compositionally biased region" description="Basic and acidic residues" evidence="8">
    <location>
        <begin position="140"/>
        <end position="170"/>
    </location>
</feature>
<keyword evidence="6" id="KW-0539">Nucleus</keyword>
<dbReference type="GeneID" id="111112599"/>
<dbReference type="RefSeq" id="XP_022305880.1">
    <property type="nucleotide sequence ID" value="XM_022450172.1"/>
</dbReference>
<dbReference type="SUPFAM" id="SSF57667">
    <property type="entry name" value="beta-beta-alpha zinc fingers"/>
    <property type="match status" value="1"/>
</dbReference>
<dbReference type="AlphaFoldDB" id="A0A8B8BSN8"/>
<dbReference type="GO" id="GO:0008270">
    <property type="term" value="F:zinc ion binding"/>
    <property type="evidence" value="ECO:0007669"/>
    <property type="project" value="UniProtKB-KW"/>
</dbReference>
<gene>
    <name evidence="11 12 13" type="primary">LOC111112599</name>
</gene>
<feature type="compositionally biased region" description="Basic and acidic residues" evidence="8">
    <location>
        <begin position="755"/>
        <end position="778"/>
    </location>
</feature>
<protein>
    <submittedName>
        <fullName evidence="11 12">Uncharacterized protein LOC111112599</fullName>
    </submittedName>
</protein>
<dbReference type="Proteomes" id="UP000694844">
    <property type="component" value="Chromosome 9"/>
</dbReference>
<dbReference type="PANTHER" id="PTHR16515">
    <property type="entry name" value="PR DOMAIN ZINC FINGER PROTEIN"/>
    <property type="match status" value="1"/>
</dbReference>
<dbReference type="Pfam" id="PF00096">
    <property type="entry name" value="zf-C2H2"/>
    <property type="match status" value="1"/>
</dbReference>
<feature type="domain" description="C2H2-type" evidence="9">
    <location>
        <begin position="691"/>
        <end position="719"/>
    </location>
</feature>
<proteinExistence type="predicted"/>
<name>A0A8B8BSN8_CRAVI</name>
<sequence>MSRKNSSIVSYPDSDDDNDPLHYIKRSRAKQESVHYTSVYKQRGGRNTGGTRDPRLEARSRDPRLQPRENEYQRPQPRNHDPRDPRGQIRPGEHRDERHGKGQETDVHYEPVYQRKVREYEKEREHANSYESAGARWKQYKTEKAAEISRPDKYKSAESGWKKLKSENKWDTSNWNYGSESSDEDDGDNYNRKTPKSKIDLFSNSAVEEDNVREETSNEKDFWWKYKDDDPIPVNTVSENTSKSEEKNDDLFDEILSGNLADNDKGVEKTDDITDDFLYEDVLQQSRKILEEGKAFLGEPVTESHDRNEFNVQEFGSFQSTRGAGQSSQNMSNNDLHTHYHNENSSFNRIQRAADENDKDRGLYRTEQDELEEEDVTWARSVTVEKKDESNWSDESLSPIRRDEPSRDEDVQVNLVSRRSPARPRERSPSYSPTEGEKRRKNSSSEPRSSPPPPQKPQVTMPAQPVVTNPYDNPKLNVDNIDRYYDDLMEWNYSHRCLICDKTFENLTKWTEHILDTKHGREFHLDPYRCPPCHEMFRTKHEWKMHMAYAPSHGFMGSINVPKPRTILPPTPAFPVQHGWRCKGCYIISQTDEDALRHIKYVHLIHTAQYPCPLCGEPFWHQRDLDRHADDVHAPPKYQCDICHRAFESGEKLQTHRLIKHSKKITCYKCDKQVDELIFKEHCEMHKLEMLKCDYCGDMFKDSYHLEKHLKYDHKKYRHHRRSSSRSPDRRSSRRRSRRSSSRSRRSSSRSRRSSTRDDQRRREEKPPRVDSPPKEQPRNPGADIGERRRSQDDSSIPSSNCATPTRDEEEDIFPPGDESYRKVSPKLIENSMEAAPVTDEQSRSDGEFILSSSPRGIRESQDTRHSRSRQRSRERSRDKRRSRSKYNDSRYHRSSYRDDSRSRDRNSSRRHESSRRSRSRSLERKYDRRRSRSRSRSRERKYDRKRSRSRSPSRDKEYRRKKSTSVEDTAYYEQRGEAAESSNHNDASPSREDRNEDDDDDDDDETEWERRISTKMIVKDEIWDREDEDKPNGVSPRGPSKDLPIFDIPKEKEEDDNFMSRAAEGKEANATWVVETQMEEKDSKPGEEGENDEDKKQFVCKECGKSLGSLMQLRDHFTVKHKKGYNLRGKRSSTDVKKSQPIVEKEPKLTDEQKEIAKLIEGFE</sequence>
<evidence type="ECO:0000256" key="6">
    <source>
        <dbReference type="ARBA" id="ARBA00023242"/>
    </source>
</evidence>
<dbReference type="Gene3D" id="3.30.160.60">
    <property type="entry name" value="Classic Zinc Finger"/>
    <property type="match status" value="2"/>
</dbReference>
<keyword evidence="10" id="KW-1185">Reference proteome</keyword>
<feature type="compositionally biased region" description="Basic and acidic residues" evidence="8">
    <location>
        <begin position="1079"/>
        <end position="1096"/>
    </location>
</feature>
<accession>A0A8B8BSN8</accession>
<comment type="subcellular location">
    <subcellularLocation>
        <location evidence="1">Nucleus</location>
    </subcellularLocation>
</comment>
<feature type="compositionally biased region" description="Basic and acidic residues" evidence="8">
    <location>
        <begin position="116"/>
        <end position="128"/>
    </location>
</feature>
<evidence type="ECO:0000256" key="4">
    <source>
        <dbReference type="ARBA" id="ARBA00022771"/>
    </source>
</evidence>
<dbReference type="RefSeq" id="XP_022305879.1">
    <property type="nucleotide sequence ID" value="XM_022450171.1"/>
</dbReference>
<feature type="compositionally biased region" description="Basic and acidic residues" evidence="8">
    <location>
        <begin position="400"/>
        <end position="410"/>
    </location>
</feature>
<dbReference type="KEGG" id="cvn:111112599"/>
<evidence type="ECO:0000256" key="1">
    <source>
        <dbReference type="ARBA" id="ARBA00004123"/>
    </source>
</evidence>
<dbReference type="GO" id="GO:0010468">
    <property type="term" value="P:regulation of gene expression"/>
    <property type="evidence" value="ECO:0007669"/>
    <property type="project" value="TreeGrafter"/>
</dbReference>
<evidence type="ECO:0000313" key="10">
    <source>
        <dbReference type="Proteomes" id="UP000694844"/>
    </source>
</evidence>
<evidence type="ECO:0000256" key="5">
    <source>
        <dbReference type="ARBA" id="ARBA00022833"/>
    </source>
</evidence>
<feature type="compositionally biased region" description="Basic and acidic residues" evidence="8">
    <location>
        <begin position="352"/>
        <end position="368"/>
    </location>
</feature>
<feature type="compositionally biased region" description="Acidic residues" evidence="8">
    <location>
        <begin position="996"/>
        <end position="1008"/>
    </location>
</feature>
<organism evidence="10 12">
    <name type="scientific">Crassostrea virginica</name>
    <name type="common">Eastern oyster</name>
    <dbReference type="NCBI Taxonomy" id="6565"/>
    <lineage>
        <taxon>Eukaryota</taxon>
        <taxon>Metazoa</taxon>
        <taxon>Spiralia</taxon>
        <taxon>Lophotrochozoa</taxon>
        <taxon>Mollusca</taxon>
        <taxon>Bivalvia</taxon>
        <taxon>Autobranchia</taxon>
        <taxon>Pteriomorphia</taxon>
        <taxon>Ostreida</taxon>
        <taxon>Ostreoidea</taxon>
        <taxon>Ostreidae</taxon>
        <taxon>Crassostrea</taxon>
    </lineage>
</organism>
<dbReference type="OrthoDB" id="10039931at2759"/>
<feature type="compositionally biased region" description="Basic and acidic residues" evidence="8">
    <location>
        <begin position="857"/>
        <end position="878"/>
    </location>
</feature>
<dbReference type="InterPro" id="IPR050331">
    <property type="entry name" value="Zinc_finger"/>
</dbReference>
<keyword evidence="4 7" id="KW-0863">Zinc-finger</keyword>
<evidence type="ECO:0000259" key="9">
    <source>
        <dbReference type="PROSITE" id="PS50157"/>
    </source>
</evidence>
<dbReference type="Pfam" id="PF13912">
    <property type="entry name" value="zf-C2H2_6"/>
    <property type="match status" value="2"/>
</dbReference>
<evidence type="ECO:0000256" key="7">
    <source>
        <dbReference type="PROSITE-ProRule" id="PRU00042"/>
    </source>
</evidence>
<feature type="compositionally biased region" description="Basic and acidic residues" evidence="8">
    <location>
        <begin position="1009"/>
        <end position="1023"/>
    </location>
</feature>
<evidence type="ECO:0000256" key="3">
    <source>
        <dbReference type="ARBA" id="ARBA00022737"/>
    </source>
</evidence>
<feature type="compositionally biased region" description="Basic and acidic residues" evidence="8">
    <location>
        <begin position="886"/>
        <end position="927"/>
    </location>
</feature>
<reference evidence="11 12" key="1">
    <citation type="submission" date="2025-04" db="UniProtKB">
        <authorList>
            <consortium name="RefSeq"/>
        </authorList>
    </citation>
    <scope>IDENTIFICATION</scope>
    <source>
        <tissue evidence="11 12">Whole sample</tissue>
    </source>
</reference>
<evidence type="ECO:0000256" key="2">
    <source>
        <dbReference type="ARBA" id="ARBA00022723"/>
    </source>
</evidence>
<dbReference type="InterPro" id="IPR036236">
    <property type="entry name" value="Znf_C2H2_sf"/>
</dbReference>
<evidence type="ECO:0000313" key="13">
    <source>
        <dbReference type="RefSeq" id="XP_022305880.1"/>
    </source>
</evidence>
<dbReference type="RefSeq" id="XP_022305878.1">
    <property type="nucleotide sequence ID" value="XM_022450170.1"/>
</dbReference>
<feature type="compositionally biased region" description="Polar residues" evidence="8">
    <location>
        <begin position="794"/>
        <end position="804"/>
    </location>
</feature>
<feature type="compositionally biased region" description="Basic and acidic residues" evidence="8">
    <location>
        <begin position="52"/>
        <end position="109"/>
    </location>
</feature>
<feature type="domain" description="C2H2-type" evidence="9">
    <location>
        <begin position="638"/>
        <end position="666"/>
    </location>
</feature>
<keyword evidence="3" id="KW-0677">Repeat</keyword>
<evidence type="ECO:0000313" key="12">
    <source>
        <dbReference type="RefSeq" id="XP_022305879.1"/>
    </source>
</evidence>
<feature type="domain" description="C2H2-type" evidence="9">
    <location>
        <begin position="1099"/>
        <end position="1122"/>
    </location>
</feature>
<feature type="compositionally biased region" description="Basic residues" evidence="8">
    <location>
        <begin position="928"/>
        <end position="952"/>
    </location>
</feature>
<dbReference type="SMART" id="SM00355">
    <property type="entry name" value="ZnF_C2H2"/>
    <property type="match status" value="8"/>
</dbReference>
<keyword evidence="2" id="KW-0479">Metal-binding</keyword>
<feature type="compositionally biased region" description="Polar residues" evidence="8">
    <location>
        <begin position="315"/>
        <end position="335"/>
    </location>
</feature>
<feature type="region of interest" description="Disordered" evidence="8">
    <location>
        <begin position="714"/>
        <end position="1096"/>
    </location>
</feature>
<dbReference type="InterPro" id="IPR013087">
    <property type="entry name" value="Znf_C2H2_type"/>
</dbReference>
<evidence type="ECO:0000256" key="8">
    <source>
        <dbReference type="SAM" id="MobiDB-lite"/>
    </source>
</evidence>